<evidence type="ECO:0000313" key="2">
    <source>
        <dbReference type="Proteomes" id="UP000680865"/>
    </source>
</evidence>
<protein>
    <submittedName>
        <fullName evidence="1">Uncharacterized protein</fullName>
    </submittedName>
</protein>
<accession>A0A919VVH1</accession>
<organism evidence="1 2">
    <name type="scientific">Winogradskya consettensis</name>
    <dbReference type="NCBI Taxonomy" id="113560"/>
    <lineage>
        <taxon>Bacteria</taxon>
        <taxon>Bacillati</taxon>
        <taxon>Actinomycetota</taxon>
        <taxon>Actinomycetes</taxon>
        <taxon>Micromonosporales</taxon>
        <taxon>Micromonosporaceae</taxon>
        <taxon>Winogradskya</taxon>
    </lineage>
</organism>
<dbReference type="AlphaFoldDB" id="A0A919VVH1"/>
<dbReference type="EMBL" id="BOQP01000008">
    <property type="protein sequence ID" value="GIM70888.1"/>
    <property type="molecule type" value="Genomic_DNA"/>
</dbReference>
<sequence>MGTLRAIVLGCTLKKSPASSSAELLGRQVLADLADHDMAHLARLLAGTPYPSS</sequence>
<proteinExistence type="predicted"/>
<name>A0A919VVH1_9ACTN</name>
<comment type="caution">
    <text evidence="1">The sequence shown here is derived from an EMBL/GenBank/DDBJ whole genome shotgun (WGS) entry which is preliminary data.</text>
</comment>
<gene>
    <name evidence="1" type="ORF">Aco04nite_22650</name>
</gene>
<dbReference type="Proteomes" id="UP000680865">
    <property type="component" value="Unassembled WGS sequence"/>
</dbReference>
<dbReference type="RefSeq" id="WP_212997132.1">
    <property type="nucleotide sequence ID" value="NZ_BAAATW010000003.1"/>
</dbReference>
<evidence type="ECO:0000313" key="1">
    <source>
        <dbReference type="EMBL" id="GIM70888.1"/>
    </source>
</evidence>
<reference evidence="1" key="1">
    <citation type="submission" date="2021-03" db="EMBL/GenBank/DDBJ databases">
        <title>Whole genome shotgun sequence of Actinoplanes consettensis NBRC 14913.</title>
        <authorList>
            <person name="Komaki H."/>
            <person name="Tamura T."/>
        </authorList>
    </citation>
    <scope>NUCLEOTIDE SEQUENCE</scope>
    <source>
        <strain evidence="1">NBRC 14913</strain>
    </source>
</reference>
<keyword evidence="2" id="KW-1185">Reference proteome</keyword>